<evidence type="ECO:0000256" key="1">
    <source>
        <dbReference type="SAM" id="MobiDB-lite"/>
    </source>
</evidence>
<keyword evidence="2" id="KW-1133">Transmembrane helix</keyword>
<gene>
    <name evidence="3" type="ORF">BHE75_04624</name>
</gene>
<comment type="caution">
    <text evidence="3">The sequence shown here is derived from an EMBL/GenBank/DDBJ whole genome shotgun (WGS) entry which is preliminary data.</text>
</comment>
<accession>A0A1S1H805</accession>
<feature type="region of interest" description="Disordered" evidence="1">
    <location>
        <begin position="70"/>
        <end position="92"/>
    </location>
</feature>
<evidence type="ECO:0000313" key="4">
    <source>
        <dbReference type="Proteomes" id="UP000179467"/>
    </source>
</evidence>
<organism evidence="3 4">
    <name type="scientific">Edaphosphingomonas haloaromaticamans</name>
    <dbReference type="NCBI Taxonomy" id="653954"/>
    <lineage>
        <taxon>Bacteria</taxon>
        <taxon>Pseudomonadati</taxon>
        <taxon>Pseudomonadota</taxon>
        <taxon>Alphaproteobacteria</taxon>
        <taxon>Sphingomonadales</taxon>
        <taxon>Rhizorhabdaceae</taxon>
        <taxon>Edaphosphingomonas</taxon>
    </lineage>
</organism>
<feature type="transmembrane region" description="Helical" evidence="2">
    <location>
        <begin position="47"/>
        <end position="67"/>
    </location>
</feature>
<protein>
    <submittedName>
        <fullName evidence="3">Uncharacterized protein</fullName>
    </submittedName>
</protein>
<keyword evidence="4" id="KW-1185">Reference proteome</keyword>
<dbReference type="Proteomes" id="UP000179467">
    <property type="component" value="Unassembled WGS sequence"/>
</dbReference>
<keyword evidence="2" id="KW-0472">Membrane</keyword>
<feature type="transmembrane region" description="Helical" evidence="2">
    <location>
        <begin position="21"/>
        <end position="41"/>
    </location>
</feature>
<evidence type="ECO:0000256" key="2">
    <source>
        <dbReference type="SAM" id="Phobius"/>
    </source>
</evidence>
<dbReference type="RefSeq" id="WP_226998753.1">
    <property type="nucleotide sequence ID" value="NZ_MIPT01000003.1"/>
</dbReference>
<sequence>MRREIASKLRRAASVLRTVMLWASLALWLAIAAIALIVVLAVGLAAYFAFGWLGVGAVAVFVLIVFFGKDPPTEQTGPRRKGKGLNLNDDPNPWYMQSQYRFGSGNSAAHNRWHK</sequence>
<dbReference type="AlphaFoldDB" id="A0A1S1H805"/>
<reference evidence="3 4" key="1">
    <citation type="submission" date="2016-09" db="EMBL/GenBank/DDBJ databases">
        <title>Metabolic pathway, cell adaptation mechanisms and a novel monoxygenase revealed through proteogenomic-transcription analysis of a Sphingomonas haloaromaticamans strain degrading the fungicide ortho-phenylphenol.</title>
        <authorList>
            <person name="Perruchon C."/>
            <person name="Papadopoulou E.S."/>
            <person name="Rousidou C."/>
            <person name="Vasileiadis S."/>
            <person name="Tanou G."/>
            <person name="Amoutzias G."/>
            <person name="Molassiotis A."/>
            <person name="Karpouzas D.G."/>
        </authorList>
    </citation>
    <scope>NUCLEOTIDE SEQUENCE [LARGE SCALE GENOMIC DNA]</scope>
    <source>
        <strain evidence="3 4">P3</strain>
    </source>
</reference>
<dbReference type="EMBL" id="MIPT01000003">
    <property type="protein sequence ID" value="OHT17826.1"/>
    <property type="molecule type" value="Genomic_DNA"/>
</dbReference>
<name>A0A1S1H805_9SPHN</name>
<keyword evidence="2" id="KW-0812">Transmembrane</keyword>
<proteinExistence type="predicted"/>
<evidence type="ECO:0000313" key="3">
    <source>
        <dbReference type="EMBL" id="OHT17826.1"/>
    </source>
</evidence>